<evidence type="ECO:0000256" key="3">
    <source>
        <dbReference type="ARBA" id="ARBA00022475"/>
    </source>
</evidence>
<dbReference type="AlphaFoldDB" id="Q1J3G4"/>
<evidence type="ECO:0000256" key="7">
    <source>
        <dbReference type="SAM" id="Phobius"/>
    </source>
</evidence>
<dbReference type="InterPro" id="IPR007353">
    <property type="entry name" value="DUF421"/>
</dbReference>
<keyword evidence="5 7" id="KW-1133">Transmembrane helix</keyword>
<keyword evidence="10" id="KW-1185">Reference proteome</keyword>
<gene>
    <name evidence="9" type="ordered locus">Dgeo_2536</name>
</gene>
<evidence type="ECO:0000256" key="1">
    <source>
        <dbReference type="ARBA" id="ARBA00004651"/>
    </source>
</evidence>
<dbReference type="GO" id="GO:0005886">
    <property type="term" value="C:plasma membrane"/>
    <property type="evidence" value="ECO:0007669"/>
    <property type="project" value="UniProtKB-SubCell"/>
</dbReference>
<feature type="transmembrane region" description="Helical" evidence="7">
    <location>
        <begin position="71"/>
        <end position="93"/>
    </location>
</feature>
<dbReference type="PANTHER" id="PTHR34582:SF6">
    <property type="entry name" value="UPF0702 TRANSMEMBRANE PROTEIN YCAP"/>
    <property type="match status" value="1"/>
</dbReference>
<dbReference type="PANTHER" id="PTHR34582">
    <property type="entry name" value="UPF0702 TRANSMEMBRANE PROTEIN YCAP"/>
    <property type="match status" value="1"/>
</dbReference>
<dbReference type="Pfam" id="PF04239">
    <property type="entry name" value="DUF421"/>
    <property type="match status" value="1"/>
</dbReference>
<keyword evidence="9" id="KW-0614">Plasmid</keyword>
<evidence type="ECO:0000256" key="4">
    <source>
        <dbReference type="ARBA" id="ARBA00022692"/>
    </source>
</evidence>
<protein>
    <recommendedName>
        <fullName evidence="8">YetF C-terminal domain-containing protein</fullName>
    </recommendedName>
</protein>
<dbReference type="RefSeq" id="WP_011526027.1">
    <property type="nucleotide sequence ID" value="NC_008010.2"/>
</dbReference>
<dbReference type="EMBL" id="CP000358">
    <property type="protein sequence ID" value="ABF43970.1"/>
    <property type="molecule type" value="Genomic_DNA"/>
</dbReference>
<keyword evidence="4 7" id="KW-0812">Transmembrane</keyword>
<evidence type="ECO:0000259" key="8">
    <source>
        <dbReference type="Pfam" id="PF04239"/>
    </source>
</evidence>
<dbReference type="InterPro" id="IPR023090">
    <property type="entry name" value="UPF0702_alpha/beta_dom_sf"/>
</dbReference>
<comment type="similarity">
    <text evidence="2">Belongs to the UPF0702 family.</text>
</comment>
<keyword evidence="6 7" id="KW-0472">Membrane</keyword>
<comment type="subcellular location">
    <subcellularLocation>
        <location evidence="1">Cell membrane</location>
        <topology evidence="1">Multi-pass membrane protein</topology>
    </subcellularLocation>
</comment>
<proteinExistence type="inferred from homology"/>
<evidence type="ECO:0000256" key="5">
    <source>
        <dbReference type="ARBA" id="ARBA00022989"/>
    </source>
</evidence>
<feature type="transmembrane region" description="Helical" evidence="7">
    <location>
        <begin position="20"/>
        <end position="37"/>
    </location>
</feature>
<organism evidence="9 10">
    <name type="scientific">Deinococcus geothermalis (strain DSM 11300 / CIP 105573 / AG-3a)</name>
    <dbReference type="NCBI Taxonomy" id="319795"/>
    <lineage>
        <taxon>Bacteria</taxon>
        <taxon>Thermotogati</taxon>
        <taxon>Deinococcota</taxon>
        <taxon>Deinococci</taxon>
        <taxon>Deinococcales</taxon>
        <taxon>Deinococcaceae</taxon>
        <taxon>Deinococcus</taxon>
    </lineage>
</organism>
<reference evidence="9" key="1">
    <citation type="submission" date="2006-04" db="EMBL/GenBank/DDBJ databases">
        <title>Complete sequence of plasmid1 pDGEO01 of Deinococcus geothermalis DSM 11300.</title>
        <authorList>
            <consortium name="US DOE Joint Genome Institute"/>
            <person name="Copeland A."/>
            <person name="Lucas S."/>
            <person name="Lapidus A."/>
            <person name="Barry K."/>
            <person name="Detter J.C."/>
            <person name="Glavina del Rio T."/>
            <person name="Hammon N."/>
            <person name="Israni S."/>
            <person name="Dalin E."/>
            <person name="Tice H."/>
            <person name="Pitluck S."/>
            <person name="Brettin T."/>
            <person name="Bruce D."/>
            <person name="Han C."/>
            <person name="Tapia R."/>
            <person name="Saunders E."/>
            <person name="Gilna P."/>
            <person name="Schmutz J."/>
            <person name="Larimer F."/>
            <person name="Land M."/>
            <person name="Hauser L."/>
            <person name="Kyrpides N."/>
            <person name="Kim E."/>
            <person name="Daly M.J."/>
            <person name="Fredrickson J.K."/>
            <person name="Makarova K.S."/>
            <person name="Gaidamakova E.K."/>
            <person name="Zhai M."/>
            <person name="Richardson P."/>
        </authorList>
    </citation>
    <scope>NUCLEOTIDE SEQUENCE</scope>
    <source>
        <strain evidence="9">DSM 11300</strain>
        <plasmid evidence="9">pDGEO01</plasmid>
    </source>
</reference>
<evidence type="ECO:0000313" key="9">
    <source>
        <dbReference type="EMBL" id="ABF43970.1"/>
    </source>
</evidence>
<dbReference type="Gene3D" id="3.30.240.20">
    <property type="entry name" value="bsu07140 like domains"/>
    <property type="match status" value="1"/>
</dbReference>
<evidence type="ECO:0000256" key="6">
    <source>
        <dbReference type="ARBA" id="ARBA00023136"/>
    </source>
</evidence>
<dbReference type="KEGG" id="dge:Dgeo_2536"/>
<feature type="domain" description="YetF C-terminal" evidence="8">
    <location>
        <begin position="94"/>
        <end position="164"/>
    </location>
</feature>
<dbReference type="HOGENOM" id="CLU_077149_2_1_0"/>
<dbReference type="eggNOG" id="COG2323">
    <property type="taxonomic scope" value="Bacteria"/>
</dbReference>
<dbReference type="Proteomes" id="UP000002431">
    <property type="component" value="Plasmid pDGEO01"/>
</dbReference>
<evidence type="ECO:0000256" key="2">
    <source>
        <dbReference type="ARBA" id="ARBA00006448"/>
    </source>
</evidence>
<sequence>MITKLLGLGADSRDLTSLQMALRALVVFVVTIITVRVGQKRFLGRNSALDFVLAVTLGSVESRAINGSAPFVPTLIAGFVLVGVYWLPSFLALHSHRLGKLVKGHATTLIEGGEVQQRAMRQLLITQDDLLEDLRTCASVTDPAQVKVARLERGGQLSVIREDAGPKVLDVQVKAGVLSTAR</sequence>
<name>Q1J3G4_DEIGD</name>
<evidence type="ECO:0000313" key="10">
    <source>
        <dbReference type="Proteomes" id="UP000002431"/>
    </source>
</evidence>
<accession>Q1J3G4</accession>
<geneLocation type="plasmid" evidence="9 10">
    <name>pDGEO01</name>
</geneLocation>
<keyword evidence="3" id="KW-1003">Cell membrane</keyword>